<protein>
    <submittedName>
        <fullName evidence="3">Response regulator</fullName>
    </submittedName>
</protein>
<gene>
    <name evidence="3" type="ORF">K0U00_13100</name>
</gene>
<dbReference type="SUPFAM" id="SSF52172">
    <property type="entry name" value="CheY-like"/>
    <property type="match status" value="1"/>
</dbReference>
<keyword evidence="1" id="KW-0597">Phosphoprotein</keyword>
<dbReference type="EMBL" id="JAHZIK010000283">
    <property type="protein sequence ID" value="MBW7454973.1"/>
    <property type="molecule type" value="Genomic_DNA"/>
</dbReference>
<dbReference type="Pfam" id="PF00072">
    <property type="entry name" value="Response_reg"/>
    <property type="match status" value="1"/>
</dbReference>
<dbReference type="Proteomes" id="UP001519887">
    <property type="component" value="Unassembled WGS sequence"/>
</dbReference>
<dbReference type="PANTHER" id="PTHR43228:SF1">
    <property type="entry name" value="TWO-COMPONENT RESPONSE REGULATOR ARR22"/>
    <property type="match status" value="1"/>
</dbReference>
<proteinExistence type="predicted"/>
<dbReference type="InterPro" id="IPR011006">
    <property type="entry name" value="CheY-like_superfamily"/>
</dbReference>
<comment type="caution">
    <text evidence="3">The sequence shown here is derived from an EMBL/GenBank/DDBJ whole genome shotgun (WGS) entry which is preliminary data.</text>
</comment>
<evidence type="ECO:0000256" key="1">
    <source>
        <dbReference type="PROSITE-ProRule" id="PRU00169"/>
    </source>
</evidence>
<keyword evidence="4" id="KW-1185">Reference proteome</keyword>
<dbReference type="InterPro" id="IPR052048">
    <property type="entry name" value="ST_Response_Regulator"/>
</dbReference>
<dbReference type="PANTHER" id="PTHR43228">
    <property type="entry name" value="TWO-COMPONENT RESPONSE REGULATOR"/>
    <property type="match status" value="1"/>
</dbReference>
<feature type="non-terminal residue" evidence="3">
    <location>
        <position position="104"/>
    </location>
</feature>
<dbReference type="InterPro" id="IPR001789">
    <property type="entry name" value="Sig_transdc_resp-reg_receiver"/>
</dbReference>
<feature type="domain" description="Response regulatory" evidence="2">
    <location>
        <begin position="8"/>
        <end position="104"/>
    </location>
</feature>
<dbReference type="CDD" id="cd17536">
    <property type="entry name" value="REC_YesN-like"/>
    <property type="match status" value="1"/>
</dbReference>
<name>A0ABS7C226_9BACL</name>
<evidence type="ECO:0000259" key="2">
    <source>
        <dbReference type="PROSITE" id="PS50110"/>
    </source>
</evidence>
<accession>A0ABS7C226</accession>
<dbReference type="PROSITE" id="PS50110">
    <property type="entry name" value="RESPONSE_REGULATORY"/>
    <property type="match status" value="1"/>
</dbReference>
<evidence type="ECO:0000313" key="3">
    <source>
        <dbReference type="EMBL" id="MBW7454973.1"/>
    </source>
</evidence>
<sequence>MTSEPALTVLIVDDELPLREELRLFPWQDYGAELIGEAENGAEALQMCGGMQPDVVITDITMPVMDGLELCRSIRSQYPLTQIVLLTCHSEFEYAREALKLGAL</sequence>
<reference evidence="3 4" key="1">
    <citation type="submission" date="2021-07" db="EMBL/GenBank/DDBJ databases">
        <title>Paenibacillus radiodurans sp. nov., isolated from the southeastern edge of Tengger Desert.</title>
        <authorList>
            <person name="Zhang G."/>
        </authorList>
    </citation>
    <scope>NUCLEOTIDE SEQUENCE [LARGE SCALE GENOMIC DNA]</scope>
    <source>
        <strain evidence="3 4">CCM 7311</strain>
    </source>
</reference>
<feature type="modified residue" description="4-aspartylphosphate" evidence="1">
    <location>
        <position position="59"/>
    </location>
</feature>
<dbReference type="Gene3D" id="3.40.50.2300">
    <property type="match status" value="1"/>
</dbReference>
<evidence type="ECO:0000313" key="4">
    <source>
        <dbReference type="Proteomes" id="UP001519887"/>
    </source>
</evidence>
<dbReference type="SMART" id="SM00448">
    <property type="entry name" value="REC"/>
    <property type="match status" value="1"/>
</dbReference>
<organism evidence="3 4">
    <name type="scientific">Paenibacillus sepulcri</name>
    <dbReference type="NCBI Taxonomy" id="359917"/>
    <lineage>
        <taxon>Bacteria</taxon>
        <taxon>Bacillati</taxon>
        <taxon>Bacillota</taxon>
        <taxon>Bacilli</taxon>
        <taxon>Bacillales</taxon>
        <taxon>Paenibacillaceae</taxon>
        <taxon>Paenibacillus</taxon>
    </lineage>
</organism>